<evidence type="ECO:0000313" key="2">
    <source>
        <dbReference type="Proteomes" id="UP001211005"/>
    </source>
</evidence>
<protein>
    <recommendedName>
        <fullName evidence="3">DUF2283 domain-containing protein</fullName>
    </recommendedName>
</protein>
<organism evidence="1 2">
    <name type="scientific">Hymenobacter canadensis</name>
    <dbReference type="NCBI Taxonomy" id="2999067"/>
    <lineage>
        <taxon>Bacteria</taxon>
        <taxon>Pseudomonadati</taxon>
        <taxon>Bacteroidota</taxon>
        <taxon>Cytophagia</taxon>
        <taxon>Cytophagales</taxon>
        <taxon>Hymenobacteraceae</taxon>
        <taxon>Hymenobacter</taxon>
    </lineage>
</organism>
<dbReference type="RefSeq" id="WP_269561785.1">
    <property type="nucleotide sequence ID" value="NZ_CP114767.1"/>
</dbReference>
<accession>A0ABY7LXS2</accession>
<dbReference type="EMBL" id="CP114767">
    <property type="protein sequence ID" value="WBA43748.1"/>
    <property type="molecule type" value="Genomic_DNA"/>
</dbReference>
<evidence type="ECO:0008006" key="3">
    <source>
        <dbReference type="Google" id="ProtNLM"/>
    </source>
</evidence>
<dbReference type="Proteomes" id="UP001211005">
    <property type="component" value="Chromosome"/>
</dbReference>
<reference evidence="1 2" key="1">
    <citation type="submission" date="2022-12" db="EMBL/GenBank/DDBJ databases">
        <title>Hymenobacter canadensis sp. nov. isolated from lake water of the Cambridge Bay, Canada.</title>
        <authorList>
            <person name="Kim W.H."/>
            <person name="Lee Y.M."/>
        </authorList>
    </citation>
    <scope>NUCLEOTIDE SEQUENCE [LARGE SCALE GENOMIC DNA]</scope>
    <source>
        <strain evidence="1 2">PAMC 29467</strain>
    </source>
</reference>
<sequence length="76" mass="8600">MSNTKPYYTVIGSPVDYEKLVAYVFVKGKCVALINQDNGTDDIRIELLDENTRGKGIEFNILIEALHDAKRILLNE</sequence>
<keyword evidence="2" id="KW-1185">Reference proteome</keyword>
<gene>
    <name evidence="1" type="ORF">O3303_09290</name>
</gene>
<proteinExistence type="predicted"/>
<name>A0ABY7LXS2_9BACT</name>
<evidence type="ECO:0000313" key="1">
    <source>
        <dbReference type="EMBL" id="WBA43748.1"/>
    </source>
</evidence>